<gene>
    <name evidence="6" type="ORF">EAH69_03345</name>
</gene>
<evidence type="ECO:0000313" key="7">
    <source>
        <dbReference type="Proteomes" id="UP000275348"/>
    </source>
</evidence>
<feature type="domain" description="PNPLA" evidence="5">
    <location>
        <begin position="8"/>
        <end position="167"/>
    </location>
</feature>
<dbReference type="OrthoDB" id="9770965at2"/>
<comment type="caution">
    <text evidence="6">The sequence shown here is derived from an EMBL/GenBank/DDBJ whole genome shotgun (WGS) entry which is preliminary data.</text>
</comment>
<dbReference type="PANTHER" id="PTHR14226:SF78">
    <property type="entry name" value="SLR0060 PROTEIN"/>
    <property type="match status" value="1"/>
</dbReference>
<sequence>MVNAVFGIALSGGGHRGLAHAGILKFLEEEGISPSVISGTSAGAIVGTMYAIGKTPEEILELFQSVSFFNWNYITTKKAGLFDIDRLEIYLDRELGNRTIGELDKQVYISATDMQRGKLKIFGKDTIAKKAVLASCAFPAVFSPVVLDGVIYSDGGMLNNFPVNTIQGHCDYLIGSNVNPVVETSAENLKTIKSITLRSFEIMMNNNTHLHKNLCDWYLEPADLTKYFTFETSKAKMKEIFDIGYLEAKSTFSTFEDILK</sequence>
<dbReference type="RefSeq" id="WP_121933781.1">
    <property type="nucleotide sequence ID" value="NZ_RDOJ01000003.1"/>
</dbReference>
<keyword evidence="3 4" id="KW-0443">Lipid metabolism</keyword>
<keyword evidence="2 4" id="KW-0442">Lipid degradation</keyword>
<protein>
    <submittedName>
        <fullName evidence="6">Patatin</fullName>
    </submittedName>
</protein>
<organism evidence="6 7">
    <name type="scientific">Faecalibacter macacae</name>
    <dbReference type="NCBI Taxonomy" id="1859289"/>
    <lineage>
        <taxon>Bacteria</taxon>
        <taxon>Pseudomonadati</taxon>
        <taxon>Bacteroidota</taxon>
        <taxon>Flavobacteriia</taxon>
        <taxon>Flavobacteriales</taxon>
        <taxon>Weeksellaceae</taxon>
        <taxon>Faecalibacter</taxon>
    </lineage>
</organism>
<dbReference type="InterPro" id="IPR016035">
    <property type="entry name" value="Acyl_Trfase/lysoPLipase"/>
</dbReference>
<feature type="active site" description="Nucleophile" evidence="4">
    <location>
        <position position="41"/>
    </location>
</feature>
<feature type="short sequence motif" description="DGA/G" evidence="4">
    <location>
        <begin position="154"/>
        <end position="156"/>
    </location>
</feature>
<accession>A0A3L9MGL6</accession>
<dbReference type="PROSITE" id="PS51635">
    <property type="entry name" value="PNPLA"/>
    <property type="match status" value="1"/>
</dbReference>
<dbReference type="GO" id="GO:0016787">
    <property type="term" value="F:hydrolase activity"/>
    <property type="evidence" value="ECO:0007669"/>
    <property type="project" value="UniProtKB-UniRule"/>
</dbReference>
<dbReference type="SUPFAM" id="SSF52151">
    <property type="entry name" value="FabD/lysophospholipase-like"/>
    <property type="match status" value="1"/>
</dbReference>
<dbReference type="CDD" id="cd07205">
    <property type="entry name" value="Pat_PNPLA6_PNPLA7_NTE1_like"/>
    <property type="match status" value="1"/>
</dbReference>
<dbReference type="InterPro" id="IPR050301">
    <property type="entry name" value="NTE"/>
</dbReference>
<keyword evidence="1 4" id="KW-0378">Hydrolase</keyword>
<evidence type="ECO:0000256" key="2">
    <source>
        <dbReference type="ARBA" id="ARBA00022963"/>
    </source>
</evidence>
<proteinExistence type="predicted"/>
<dbReference type="EMBL" id="RDOJ01000003">
    <property type="protein sequence ID" value="RLZ11972.1"/>
    <property type="molecule type" value="Genomic_DNA"/>
</dbReference>
<evidence type="ECO:0000313" key="6">
    <source>
        <dbReference type="EMBL" id="RLZ11972.1"/>
    </source>
</evidence>
<name>A0A3L9MGL6_9FLAO</name>
<dbReference type="Pfam" id="PF01734">
    <property type="entry name" value="Patatin"/>
    <property type="match status" value="1"/>
</dbReference>
<feature type="short sequence motif" description="GXSXG" evidence="4">
    <location>
        <begin position="39"/>
        <end position="43"/>
    </location>
</feature>
<dbReference type="InterPro" id="IPR002641">
    <property type="entry name" value="PNPLA_dom"/>
</dbReference>
<evidence type="ECO:0000256" key="1">
    <source>
        <dbReference type="ARBA" id="ARBA00022801"/>
    </source>
</evidence>
<dbReference type="GO" id="GO:0016042">
    <property type="term" value="P:lipid catabolic process"/>
    <property type="evidence" value="ECO:0007669"/>
    <property type="project" value="UniProtKB-UniRule"/>
</dbReference>
<evidence type="ECO:0000259" key="5">
    <source>
        <dbReference type="PROSITE" id="PS51635"/>
    </source>
</evidence>
<evidence type="ECO:0000256" key="3">
    <source>
        <dbReference type="ARBA" id="ARBA00023098"/>
    </source>
</evidence>
<keyword evidence="7" id="KW-1185">Reference proteome</keyword>
<feature type="short sequence motif" description="GXGXXG" evidence="4">
    <location>
        <begin position="12"/>
        <end position="17"/>
    </location>
</feature>
<dbReference type="Proteomes" id="UP000275348">
    <property type="component" value="Unassembled WGS sequence"/>
</dbReference>
<evidence type="ECO:0000256" key="4">
    <source>
        <dbReference type="PROSITE-ProRule" id="PRU01161"/>
    </source>
</evidence>
<reference evidence="6 7" key="1">
    <citation type="submission" date="2018-10" db="EMBL/GenBank/DDBJ databases">
        <authorList>
            <person name="Chen X."/>
        </authorList>
    </citation>
    <scope>NUCLEOTIDE SEQUENCE [LARGE SCALE GENOMIC DNA]</scope>
    <source>
        <strain evidence="6 7">YIM 102668</strain>
    </source>
</reference>
<dbReference type="PANTHER" id="PTHR14226">
    <property type="entry name" value="NEUROPATHY TARGET ESTERASE/SWISS CHEESE D.MELANOGASTER"/>
    <property type="match status" value="1"/>
</dbReference>
<dbReference type="AlphaFoldDB" id="A0A3L9MGL6"/>
<feature type="active site" description="Proton acceptor" evidence="4">
    <location>
        <position position="154"/>
    </location>
</feature>
<dbReference type="Gene3D" id="3.40.1090.10">
    <property type="entry name" value="Cytosolic phospholipase A2 catalytic domain"/>
    <property type="match status" value="2"/>
</dbReference>